<dbReference type="OrthoDB" id="59699at2759"/>
<dbReference type="SUPFAM" id="SSF52540">
    <property type="entry name" value="P-loop containing nucleoside triphosphate hydrolases"/>
    <property type="match status" value="1"/>
</dbReference>
<organism evidence="1 2">
    <name type="scientific">Mycena sanguinolenta</name>
    <dbReference type="NCBI Taxonomy" id="230812"/>
    <lineage>
        <taxon>Eukaryota</taxon>
        <taxon>Fungi</taxon>
        <taxon>Dikarya</taxon>
        <taxon>Basidiomycota</taxon>
        <taxon>Agaricomycotina</taxon>
        <taxon>Agaricomycetes</taxon>
        <taxon>Agaricomycetidae</taxon>
        <taxon>Agaricales</taxon>
        <taxon>Marasmiineae</taxon>
        <taxon>Mycenaceae</taxon>
        <taxon>Mycena</taxon>
    </lineage>
</organism>
<gene>
    <name evidence="1" type="ORF">MSAN_00515200</name>
</gene>
<protein>
    <submittedName>
        <fullName evidence="1">GTP-binding protein</fullName>
    </submittedName>
</protein>
<dbReference type="InterPro" id="IPR027417">
    <property type="entry name" value="P-loop_NTPase"/>
</dbReference>
<evidence type="ECO:0000313" key="2">
    <source>
        <dbReference type="Proteomes" id="UP000623467"/>
    </source>
</evidence>
<reference evidence="1" key="1">
    <citation type="submission" date="2020-05" db="EMBL/GenBank/DDBJ databases">
        <title>Mycena genomes resolve the evolution of fungal bioluminescence.</title>
        <authorList>
            <person name="Tsai I.J."/>
        </authorList>
    </citation>
    <scope>NUCLEOTIDE SEQUENCE</scope>
    <source>
        <strain evidence="1">160909Yilan</strain>
    </source>
</reference>
<name>A0A8H7DG31_9AGAR</name>
<proteinExistence type="predicted"/>
<dbReference type="Proteomes" id="UP000623467">
    <property type="component" value="Unassembled WGS sequence"/>
</dbReference>
<evidence type="ECO:0000313" key="1">
    <source>
        <dbReference type="EMBL" id="KAF7373075.1"/>
    </source>
</evidence>
<sequence>MDQAIDLRSKCPHFRILVVGRANAGKTTLLKKVCNSVEDPEIFSPNGKKLELAVVEGTAQRGEHDIENQLIFKSNRQFIFHDSRGFESGSANEIQKVTDFITTRSATNELAKQLHAIWCIVCLQTPPGRCWQPMSSSSTFLVLEKALPVIAIFTKFDGLIDQAYGELRDRGKSIPDAKNAAPERAQEILTSNFIGPLNTTKFPPSDFVQMDDMRMKETSCIDLINKTANALTDDTLKLLFVSVQQNNIDLCIIQAVGYWLNSDLQDVERFVSEGISWFPHAWVPQICCF</sequence>
<accession>A0A8H7DG31</accession>
<keyword evidence="2" id="KW-1185">Reference proteome</keyword>
<dbReference type="AlphaFoldDB" id="A0A8H7DG31"/>
<comment type="caution">
    <text evidence="1">The sequence shown here is derived from an EMBL/GenBank/DDBJ whole genome shotgun (WGS) entry which is preliminary data.</text>
</comment>
<dbReference type="Gene3D" id="3.40.50.300">
    <property type="entry name" value="P-loop containing nucleotide triphosphate hydrolases"/>
    <property type="match status" value="1"/>
</dbReference>
<dbReference type="EMBL" id="JACAZH010000003">
    <property type="protein sequence ID" value="KAF7373075.1"/>
    <property type="molecule type" value="Genomic_DNA"/>
</dbReference>